<feature type="compositionally biased region" description="Acidic residues" evidence="1">
    <location>
        <begin position="27"/>
        <end position="40"/>
    </location>
</feature>
<dbReference type="AlphaFoldDB" id="A0AAN8KB04"/>
<protein>
    <submittedName>
        <fullName evidence="3">Uncharacterized protein</fullName>
    </submittedName>
</protein>
<keyword evidence="2" id="KW-1133">Transmembrane helix</keyword>
<feature type="transmembrane region" description="Helical" evidence="2">
    <location>
        <begin position="83"/>
        <end position="102"/>
    </location>
</feature>
<dbReference type="EMBL" id="JAZGQO010000001">
    <property type="protein sequence ID" value="KAK6195204.1"/>
    <property type="molecule type" value="Genomic_DNA"/>
</dbReference>
<evidence type="ECO:0000313" key="4">
    <source>
        <dbReference type="Proteomes" id="UP001347796"/>
    </source>
</evidence>
<keyword evidence="2" id="KW-0472">Membrane</keyword>
<evidence type="ECO:0000313" key="3">
    <source>
        <dbReference type="EMBL" id="KAK6195204.1"/>
    </source>
</evidence>
<gene>
    <name evidence="3" type="ORF">SNE40_000678</name>
</gene>
<evidence type="ECO:0000256" key="1">
    <source>
        <dbReference type="SAM" id="MobiDB-lite"/>
    </source>
</evidence>
<comment type="caution">
    <text evidence="3">The sequence shown here is derived from an EMBL/GenBank/DDBJ whole genome shotgun (WGS) entry which is preliminary data.</text>
</comment>
<keyword evidence="4" id="KW-1185">Reference proteome</keyword>
<sequence>MAAPRRKQALTENEIQYMLATSGSSSDSDDSIGDIDDNVDDNSSGSEFKFGEIGDSSSTDSDSDIHNTDVPDNNNSLQLNLNAHIYNISFIMLSTISGAFYLNTIP</sequence>
<dbReference type="Proteomes" id="UP001347796">
    <property type="component" value="Unassembled WGS sequence"/>
</dbReference>
<keyword evidence="2" id="KW-0812">Transmembrane</keyword>
<accession>A0AAN8KB04</accession>
<organism evidence="3 4">
    <name type="scientific">Patella caerulea</name>
    <name type="common">Rayed Mediterranean limpet</name>
    <dbReference type="NCBI Taxonomy" id="87958"/>
    <lineage>
        <taxon>Eukaryota</taxon>
        <taxon>Metazoa</taxon>
        <taxon>Spiralia</taxon>
        <taxon>Lophotrochozoa</taxon>
        <taxon>Mollusca</taxon>
        <taxon>Gastropoda</taxon>
        <taxon>Patellogastropoda</taxon>
        <taxon>Patelloidea</taxon>
        <taxon>Patellidae</taxon>
        <taxon>Patella</taxon>
    </lineage>
</organism>
<feature type="region of interest" description="Disordered" evidence="1">
    <location>
        <begin position="20"/>
        <end position="74"/>
    </location>
</feature>
<reference evidence="3 4" key="1">
    <citation type="submission" date="2024-01" db="EMBL/GenBank/DDBJ databases">
        <title>The genome of the rayed Mediterranean limpet Patella caerulea (Linnaeus, 1758).</title>
        <authorList>
            <person name="Anh-Thu Weber A."/>
            <person name="Halstead-Nussloch G."/>
        </authorList>
    </citation>
    <scope>NUCLEOTIDE SEQUENCE [LARGE SCALE GENOMIC DNA]</scope>
    <source>
        <strain evidence="3">AATW-2023a</strain>
        <tissue evidence="3">Whole specimen</tissue>
    </source>
</reference>
<proteinExistence type="predicted"/>
<name>A0AAN8KB04_PATCE</name>
<evidence type="ECO:0000256" key="2">
    <source>
        <dbReference type="SAM" id="Phobius"/>
    </source>
</evidence>